<evidence type="ECO:0008006" key="9">
    <source>
        <dbReference type="Google" id="ProtNLM"/>
    </source>
</evidence>
<name>A0ABP8D2R4_9ACTN</name>
<dbReference type="SMART" id="SM00387">
    <property type="entry name" value="HATPase_c"/>
    <property type="match status" value="1"/>
</dbReference>
<feature type="domain" description="Histidine kinase/HSP90-like ATPase" evidence="6">
    <location>
        <begin position="312"/>
        <end position="414"/>
    </location>
</feature>
<dbReference type="Gene3D" id="3.30.565.10">
    <property type="entry name" value="Histidine kinase-like ATPase, C-terminal domain"/>
    <property type="match status" value="1"/>
</dbReference>
<dbReference type="RefSeq" id="WP_345123164.1">
    <property type="nucleotide sequence ID" value="NZ_BAABAT010000003.1"/>
</dbReference>
<dbReference type="InterPro" id="IPR011712">
    <property type="entry name" value="Sig_transdc_His_kin_sub3_dim/P"/>
</dbReference>
<accession>A0ABP8D2R4</accession>
<sequence>MAGCDREELREVSAAVLAVTAHLSVREVLQTIVSAARRLLGAQYAALGIPDGNGSFREFLADGLSAEQWRAIGPIPRQHGLLGAMLRDPSPVRSADIRRHPRFEGWPAAHPEMVDFLGMPIVDGTEILGELFLANKLPAGKQLADKQHVNGQPTDKQPTDRQPAADERHGGFDAADEELLKLLAGHAAIAIVNARLYERSRELSIVEERQRIARELHDAVTQKLFSLRLTVEAAAALVARDPARAAAELDTVRRLAAEATAELKSIVVGLRPVDLAGDGLSAALERQAELLDRVHAPRVSFAADAVPRLPAQREEAAYRIAQEALHNALRHASARHVAVELRRAGPGVVLTVSDDGRGFDGRMPPGRDTAADGAPRPRLGLASMRERARAAGARLVVQSSPGEGTVVTLEVPGA</sequence>
<dbReference type="Gene3D" id="3.30.450.40">
    <property type="match status" value="1"/>
</dbReference>
<evidence type="ECO:0000256" key="2">
    <source>
        <dbReference type="ARBA" id="ARBA00022777"/>
    </source>
</evidence>
<evidence type="ECO:0000256" key="4">
    <source>
        <dbReference type="SAM" id="MobiDB-lite"/>
    </source>
</evidence>
<dbReference type="PANTHER" id="PTHR24421">
    <property type="entry name" value="NITRATE/NITRITE SENSOR PROTEIN NARX-RELATED"/>
    <property type="match status" value="1"/>
</dbReference>
<dbReference type="Pfam" id="PF02518">
    <property type="entry name" value="HATPase_c"/>
    <property type="match status" value="1"/>
</dbReference>
<dbReference type="Pfam" id="PF07730">
    <property type="entry name" value="HisKA_3"/>
    <property type="match status" value="1"/>
</dbReference>
<keyword evidence="2" id="KW-0418">Kinase</keyword>
<dbReference type="SUPFAM" id="SSF55781">
    <property type="entry name" value="GAF domain-like"/>
    <property type="match status" value="1"/>
</dbReference>
<dbReference type="InterPro" id="IPR050482">
    <property type="entry name" value="Sensor_HK_TwoCompSys"/>
</dbReference>
<evidence type="ECO:0000259" key="6">
    <source>
        <dbReference type="SMART" id="SM00387"/>
    </source>
</evidence>
<feature type="domain" description="GAF" evidence="5">
    <location>
        <begin position="24"/>
        <end position="201"/>
    </location>
</feature>
<feature type="region of interest" description="Disordered" evidence="4">
    <location>
        <begin position="147"/>
        <end position="169"/>
    </location>
</feature>
<dbReference type="InterPro" id="IPR036890">
    <property type="entry name" value="HATPase_C_sf"/>
</dbReference>
<dbReference type="EMBL" id="BAABAT010000003">
    <property type="protein sequence ID" value="GAA4246453.1"/>
    <property type="molecule type" value="Genomic_DNA"/>
</dbReference>
<dbReference type="PANTHER" id="PTHR24421:SF61">
    <property type="entry name" value="OXYGEN SENSOR HISTIDINE KINASE NREB"/>
    <property type="match status" value="1"/>
</dbReference>
<dbReference type="InterPro" id="IPR003018">
    <property type="entry name" value="GAF"/>
</dbReference>
<evidence type="ECO:0000256" key="1">
    <source>
        <dbReference type="ARBA" id="ARBA00022679"/>
    </source>
</evidence>
<keyword evidence="1" id="KW-0808">Transferase</keyword>
<gene>
    <name evidence="7" type="ORF">GCM10022255_017720</name>
</gene>
<evidence type="ECO:0000259" key="5">
    <source>
        <dbReference type="SMART" id="SM00065"/>
    </source>
</evidence>
<evidence type="ECO:0000313" key="7">
    <source>
        <dbReference type="EMBL" id="GAA4246453.1"/>
    </source>
</evidence>
<evidence type="ECO:0000313" key="8">
    <source>
        <dbReference type="Proteomes" id="UP001500620"/>
    </source>
</evidence>
<protein>
    <recommendedName>
        <fullName evidence="9">Nitrogen regulation protein B</fullName>
    </recommendedName>
</protein>
<feature type="region of interest" description="Disordered" evidence="4">
    <location>
        <begin position="355"/>
        <end position="378"/>
    </location>
</feature>
<organism evidence="7 8">
    <name type="scientific">Dactylosporangium darangshiense</name>
    <dbReference type="NCBI Taxonomy" id="579108"/>
    <lineage>
        <taxon>Bacteria</taxon>
        <taxon>Bacillati</taxon>
        <taxon>Actinomycetota</taxon>
        <taxon>Actinomycetes</taxon>
        <taxon>Micromonosporales</taxon>
        <taxon>Micromonosporaceae</taxon>
        <taxon>Dactylosporangium</taxon>
    </lineage>
</organism>
<dbReference type="Proteomes" id="UP001500620">
    <property type="component" value="Unassembled WGS sequence"/>
</dbReference>
<reference evidence="8" key="1">
    <citation type="journal article" date="2019" name="Int. J. Syst. Evol. Microbiol.">
        <title>The Global Catalogue of Microorganisms (GCM) 10K type strain sequencing project: providing services to taxonomists for standard genome sequencing and annotation.</title>
        <authorList>
            <consortium name="The Broad Institute Genomics Platform"/>
            <consortium name="The Broad Institute Genome Sequencing Center for Infectious Disease"/>
            <person name="Wu L."/>
            <person name="Ma J."/>
        </authorList>
    </citation>
    <scope>NUCLEOTIDE SEQUENCE [LARGE SCALE GENOMIC DNA]</scope>
    <source>
        <strain evidence="8">JCM 17441</strain>
    </source>
</reference>
<comment type="caution">
    <text evidence="7">The sequence shown here is derived from an EMBL/GenBank/DDBJ whole genome shotgun (WGS) entry which is preliminary data.</text>
</comment>
<feature type="compositionally biased region" description="Basic and acidic residues" evidence="4">
    <location>
        <begin position="157"/>
        <end position="169"/>
    </location>
</feature>
<dbReference type="SUPFAM" id="SSF55874">
    <property type="entry name" value="ATPase domain of HSP90 chaperone/DNA topoisomerase II/histidine kinase"/>
    <property type="match status" value="1"/>
</dbReference>
<keyword evidence="8" id="KW-1185">Reference proteome</keyword>
<dbReference type="Pfam" id="PF13185">
    <property type="entry name" value="GAF_2"/>
    <property type="match status" value="1"/>
</dbReference>
<proteinExistence type="predicted"/>
<dbReference type="InterPro" id="IPR003594">
    <property type="entry name" value="HATPase_dom"/>
</dbReference>
<dbReference type="InterPro" id="IPR029016">
    <property type="entry name" value="GAF-like_dom_sf"/>
</dbReference>
<dbReference type="SMART" id="SM00065">
    <property type="entry name" value="GAF"/>
    <property type="match status" value="1"/>
</dbReference>
<dbReference type="Gene3D" id="1.20.5.1930">
    <property type="match status" value="1"/>
</dbReference>
<evidence type="ECO:0000256" key="3">
    <source>
        <dbReference type="ARBA" id="ARBA00023012"/>
    </source>
</evidence>
<dbReference type="CDD" id="cd16917">
    <property type="entry name" value="HATPase_UhpB-NarQ-NarX-like"/>
    <property type="match status" value="1"/>
</dbReference>
<keyword evidence="3" id="KW-0902">Two-component regulatory system</keyword>